<protein>
    <recommendedName>
        <fullName evidence="4">HicB family protein</fullName>
    </recommendedName>
</protein>
<evidence type="ECO:0000313" key="2">
    <source>
        <dbReference type="EMBL" id="CCH33701.1"/>
    </source>
</evidence>
<evidence type="ECO:0000256" key="1">
    <source>
        <dbReference type="SAM" id="MobiDB-lite"/>
    </source>
</evidence>
<name>K0K5Z0_SACES</name>
<dbReference type="EMBL" id="HE804045">
    <property type="protein sequence ID" value="CCH33701.1"/>
    <property type="molecule type" value="Genomic_DNA"/>
</dbReference>
<reference evidence="2 3" key="1">
    <citation type="journal article" date="2012" name="BMC Genomics">
        <title>Complete genome sequence of Saccharothrix espanaensis DSM 44229T and comparison to the other completely sequenced Pseudonocardiaceae.</title>
        <authorList>
            <person name="Strobel T."/>
            <person name="Al-Dilaimi A."/>
            <person name="Blom J."/>
            <person name="Gessner A."/>
            <person name="Kalinowski J."/>
            <person name="Luzhetska M."/>
            <person name="Puhler A."/>
            <person name="Szczepanowski R."/>
            <person name="Bechthold A."/>
            <person name="Ruckert C."/>
        </authorList>
    </citation>
    <scope>NUCLEOTIDE SEQUENCE [LARGE SCALE GENOMIC DNA]</scope>
    <source>
        <strain evidence="3">ATCC 51144 / DSM 44229 / JCM 9112 / NBRC 15066 / NRRL 15764</strain>
    </source>
</reference>
<dbReference type="PATRIC" id="fig|1179773.3.peg.6510"/>
<dbReference type="Gene3D" id="1.10.1220.10">
    <property type="entry name" value="Met repressor-like"/>
    <property type="match status" value="1"/>
</dbReference>
<dbReference type="AlphaFoldDB" id="K0K5Z0"/>
<evidence type="ECO:0008006" key="4">
    <source>
        <dbReference type="Google" id="ProtNLM"/>
    </source>
</evidence>
<dbReference type="InterPro" id="IPR010985">
    <property type="entry name" value="Ribbon_hlx_hlx"/>
</dbReference>
<organism evidence="2 3">
    <name type="scientific">Saccharothrix espanaensis (strain ATCC 51144 / DSM 44229 / JCM 9112 / NBRC 15066 / NRRL 15764)</name>
    <dbReference type="NCBI Taxonomy" id="1179773"/>
    <lineage>
        <taxon>Bacteria</taxon>
        <taxon>Bacillati</taxon>
        <taxon>Actinomycetota</taxon>
        <taxon>Actinomycetes</taxon>
        <taxon>Pseudonocardiales</taxon>
        <taxon>Pseudonocardiaceae</taxon>
        <taxon>Saccharothrix</taxon>
    </lineage>
</organism>
<feature type="compositionally biased region" description="Low complexity" evidence="1">
    <location>
        <begin position="147"/>
        <end position="156"/>
    </location>
</feature>
<accession>K0K5Z0</accession>
<evidence type="ECO:0000313" key="3">
    <source>
        <dbReference type="Proteomes" id="UP000006281"/>
    </source>
</evidence>
<dbReference type="eggNOG" id="COG4226">
    <property type="taxonomic scope" value="Bacteria"/>
</dbReference>
<sequence length="230" mass="24708">MPLCAALVPSAHPYRCGRPFEVAGFHRQEVLKTPLSCANATSRHSGTSWHHRRLAMAPLHCHSGAMDLTPFVESLRRELATAAEAVGADAGALAQRLTSQIDSVTRLTLLEALSVAASEITRDLAPGSVDVRLRGRDPEFVVAAPPAEPAFQDTPDVTPPPPPPTGDEDGAMTRINLRLPEHLKLRVEDAAARAGISVNAWLVRAASSALEPASRQPTRNVGQRYTGWVR</sequence>
<dbReference type="GO" id="GO:0006355">
    <property type="term" value="P:regulation of DNA-templated transcription"/>
    <property type="evidence" value="ECO:0007669"/>
    <property type="project" value="InterPro"/>
</dbReference>
<gene>
    <name evidence="2" type="ordered locus">BN6_64580</name>
</gene>
<dbReference type="Proteomes" id="UP000006281">
    <property type="component" value="Chromosome"/>
</dbReference>
<dbReference type="HOGENOM" id="CLU_105073_0_0_11"/>
<proteinExistence type="predicted"/>
<feature type="region of interest" description="Disordered" evidence="1">
    <location>
        <begin position="147"/>
        <end position="171"/>
    </location>
</feature>
<dbReference type="SUPFAM" id="SSF47598">
    <property type="entry name" value="Ribbon-helix-helix"/>
    <property type="match status" value="1"/>
</dbReference>
<dbReference type="InterPro" id="IPR013321">
    <property type="entry name" value="Arc_rbn_hlx_hlx"/>
</dbReference>
<keyword evidence="3" id="KW-1185">Reference proteome</keyword>
<dbReference type="KEGG" id="sesp:BN6_64580"/>
<dbReference type="STRING" id="1179773.BN6_64580"/>